<evidence type="ECO:0000313" key="5">
    <source>
        <dbReference type="Proteomes" id="UP000792457"/>
    </source>
</evidence>
<reference evidence="4" key="2">
    <citation type="submission" date="2017-10" db="EMBL/GenBank/DDBJ databases">
        <title>Ladona fulva Genome sequencing and assembly.</title>
        <authorList>
            <person name="Murali S."/>
            <person name="Richards S."/>
            <person name="Bandaranaike D."/>
            <person name="Bellair M."/>
            <person name="Blankenburg K."/>
            <person name="Chao H."/>
            <person name="Dinh H."/>
            <person name="Doddapaneni H."/>
            <person name="Dugan-Rocha S."/>
            <person name="Elkadiri S."/>
            <person name="Gnanaolivu R."/>
            <person name="Hernandez B."/>
            <person name="Skinner E."/>
            <person name="Javaid M."/>
            <person name="Lee S."/>
            <person name="Li M."/>
            <person name="Ming W."/>
            <person name="Munidasa M."/>
            <person name="Muniz J."/>
            <person name="Nguyen L."/>
            <person name="Hughes D."/>
            <person name="Osuji N."/>
            <person name="Pu L.-L."/>
            <person name="Puazo M."/>
            <person name="Qu C."/>
            <person name="Quiroz J."/>
            <person name="Raj R."/>
            <person name="Weissenberger G."/>
            <person name="Xin Y."/>
            <person name="Zou X."/>
            <person name="Han Y."/>
            <person name="Worley K."/>
            <person name="Muzny D."/>
            <person name="Gibbs R."/>
        </authorList>
    </citation>
    <scope>NUCLEOTIDE SEQUENCE</scope>
    <source>
        <strain evidence="4">Sampled in the wild</strain>
    </source>
</reference>
<dbReference type="GO" id="GO:0005634">
    <property type="term" value="C:nucleus"/>
    <property type="evidence" value="ECO:0007669"/>
    <property type="project" value="UniProtKB-SubCell"/>
</dbReference>
<evidence type="ECO:0000259" key="3">
    <source>
        <dbReference type="PROSITE" id="PS51253"/>
    </source>
</evidence>
<dbReference type="InterPro" id="IPR050863">
    <property type="entry name" value="CenT-Element_Derived"/>
</dbReference>
<protein>
    <recommendedName>
        <fullName evidence="3">HTH CENPB-type domain-containing protein</fullName>
    </recommendedName>
</protein>
<evidence type="ECO:0000256" key="2">
    <source>
        <dbReference type="ARBA" id="ARBA00023125"/>
    </source>
</evidence>
<name>A0A8K0KWB3_LADFU</name>
<dbReference type="PANTHER" id="PTHR19303">
    <property type="entry name" value="TRANSPOSON"/>
    <property type="match status" value="1"/>
</dbReference>
<dbReference type="Proteomes" id="UP000792457">
    <property type="component" value="Unassembled WGS sequence"/>
</dbReference>
<dbReference type="EMBL" id="KZ309595">
    <property type="protein sequence ID" value="KAG8239323.1"/>
    <property type="molecule type" value="Genomic_DNA"/>
</dbReference>
<keyword evidence="2" id="KW-0238">DNA-binding</keyword>
<dbReference type="SMART" id="SM00674">
    <property type="entry name" value="CENPB"/>
    <property type="match status" value="1"/>
</dbReference>
<dbReference type="Pfam" id="PF03184">
    <property type="entry name" value="DDE_1"/>
    <property type="match status" value="1"/>
</dbReference>
<keyword evidence="5" id="KW-1185">Reference proteome</keyword>
<evidence type="ECO:0000313" key="4">
    <source>
        <dbReference type="EMBL" id="KAG8239323.1"/>
    </source>
</evidence>
<dbReference type="Pfam" id="PF03221">
    <property type="entry name" value="HTH_Tnp_Tc5"/>
    <property type="match status" value="1"/>
</dbReference>
<comment type="subcellular location">
    <subcellularLocation>
        <location evidence="1">Nucleus</location>
    </subcellularLocation>
</comment>
<dbReference type="InterPro" id="IPR009057">
    <property type="entry name" value="Homeodomain-like_sf"/>
</dbReference>
<reference evidence="4" key="1">
    <citation type="submission" date="2013-04" db="EMBL/GenBank/DDBJ databases">
        <authorList>
            <person name="Qu J."/>
            <person name="Murali S.C."/>
            <person name="Bandaranaike D."/>
            <person name="Bellair M."/>
            <person name="Blankenburg K."/>
            <person name="Chao H."/>
            <person name="Dinh H."/>
            <person name="Doddapaneni H."/>
            <person name="Downs B."/>
            <person name="Dugan-Rocha S."/>
            <person name="Elkadiri S."/>
            <person name="Gnanaolivu R.D."/>
            <person name="Hernandez B."/>
            <person name="Javaid M."/>
            <person name="Jayaseelan J.C."/>
            <person name="Lee S."/>
            <person name="Li M."/>
            <person name="Ming W."/>
            <person name="Munidasa M."/>
            <person name="Muniz J."/>
            <person name="Nguyen L."/>
            <person name="Ongeri F."/>
            <person name="Osuji N."/>
            <person name="Pu L.-L."/>
            <person name="Puazo M."/>
            <person name="Qu C."/>
            <person name="Quiroz J."/>
            <person name="Raj R."/>
            <person name="Weissenberger G."/>
            <person name="Xin Y."/>
            <person name="Zou X."/>
            <person name="Han Y."/>
            <person name="Richards S."/>
            <person name="Worley K."/>
            <person name="Muzny D."/>
            <person name="Gibbs R."/>
        </authorList>
    </citation>
    <scope>NUCLEOTIDE SEQUENCE</scope>
    <source>
        <strain evidence="4">Sampled in the wild</strain>
    </source>
</reference>
<organism evidence="4 5">
    <name type="scientific">Ladona fulva</name>
    <name type="common">Scarce chaser dragonfly</name>
    <name type="synonym">Libellula fulva</name>
    <dbReference type="NCBI Taxonomy" id="123851"/>
    <lineage>
        <taxon>Eukaryota</taxon>
        <taxon>Metazoa</taxon>
        <taxon>Ecdysozoa</taxon>
        <taxon>Arthropoda</taxon>
        <taxon>Hexapoda</taxon>
        <taxon>Insecta</taxon>
        <taxon>Pterygota</taxon>
        <taxon>Palaeoptera</taxon>
        <taxon>Odonata</taxon>
        <taxon>Epiprocta</taxon>
        <taxon>Anisoptera</taxon>
        <taxon>Libelluloidea</taxon>
        <taxon>Libellulidae</taxon>
        <taxon>Ladona</taxon>
    </lineage>
</organism>
<comment type="caution">
    <text evidence="4">The sequence shown here is derived from an EMBL/GenBank/DDBJ whole genome shotgun (WGS) entry which is preliminary data.</text>
</comment>
<dbReference type="SUPFAM" id="SSF46689">
    <property type="entry name" value="Homeodomain-like"/>
    <property type="match status" value="1"/>
</dbReference>
<dbReference type="Gene3D" id="1.10.10.60">
    <property type="entry name" value="Homeodomain-like"/>
    <property type="match status" value="1"/>
</dbReference>
<accession>A0A8K0KWB3</accession>
<sequence length="262" mass="30234">MVCTWQLQEDQLKTAKKQKHNLRCPAPSWPELENAIKMWVIDKRNSGISVSTKMIINAAKEFAEKHGNQNFSGSEGWCYRFMKRHGLSMRTKTTIAQKVPADYEEKILAFHRFVINARKKTSFELGKIGNMDEIPLTFNVPSNKTFRAHRTETIKNKARELKTQIAVIPGGLTCQLQPLYVSVNKPFKQKIQVRWNKWIGDPHHDLTPSGRKKRPSISEVCEWVKKSWEDVKAEIIVKSFKKCRISNALDGTEDDALFEVLH</sequence>
<dbReference type="InterPro" id="IPR006600">
    <property type="entry name" value="HTH_CenpB_DNA-bd_dom"/>
</dbReference>
<gene>
    <name evidence="4" type="ORF">J437_LFUL019009</name>
</gene>
<dbReference type="PANTHER" id="PTHR19303:SF57">
    <property type="entry name" value="HTH CENPB-TYPE DOMAIN-CONTAINING PROTEIN"/>
    <property type="match status" value="1"/>
</dbReference>
<dbReference type="AlphaFoldDB" id="A0A8K0KWB3"/>
<dbReference type="PROSITE" id="PS51253">
    <property type="entry name" value="HTH_CENPB"/>
    <property type="match status" value="1"/>
</dbReference>
<feature type="domain" description="HTH CENPB-type" evidence="3">
    <location>
        <begin position="20"/>
        <end position="91"/>
    </location>
</feature>
<dbReference type="InterPro" id="IPR004875">
    <property type="entry name" value="DDE_SF_endonuclease_dom"/>
</dbReference>
<dbReference type="GO" id="GO:0003677">
    <property type="term" value="F:DNA binding"/>
    <property type="evidence" value="ECO:0007669"/>
    <property type="project" value="UniProtKB-KW"/>
</dbReference>
<dbReference type="OrthoDB" id="7790597at2759"/>
<evidence type="ECO:0000256" key="1">
    <source>
        <dbReference type="ARBA" id="ARBA00004123"/>
    </source>
</evidence>
<proteinExistence type="predicted"/>